<evidence type="ECO:0000313" key="5">
    <source>
        <dbReference type="Proteomes" id="UP001583186"/>
    </source>
</evidence>
<feature type="chain" id="PRO_5047129257" description="LysM domain-containing protein" evidence="2">
    <location>
        <begin position="17"/>
        <end position="233"/>
    </location>
</feature>
<dbReference type="InterPro" id="IPR018392">
    <property type="entry name" value="LysM"/>
</dbReference>
<accession>A0ABR3Z7A4</accession>
<feature type="compositionally biased region" description="Low complexity" evidence="1">
    <location>
        <begin position="139"/>
        <end position="150"/>
    </location>
</feature>
<feature type="region of interest" description="Disordered" evidence="1">
    <location>
        <begin position="128"/>
        <end position="150"/>
    </location>
</feature>
<dbReference type="SMART" id="SM00257">
    <property type="entry name" value="LysM"/>
    <property type="match status" value="2"/>
</dbReference>
<evidence type="ECO:0000256" key="2">
    <source>
        <dbReference type="SAM" id="SignalP"/>
    </source>
</evidence>
<dbReference type="Proteomes" id="UP001583186">
    <property type="component" value="Unassembled WGS sequence"/>
</dbReference>
<dbReference type="CDD" id="cd00118">
    <property type="entry name" value="LysM"/>
    <property type="match status" value="2"/>
</dbReference>
<sequence length="233" mass="24203">MKLLLLPLSSVGLVAARSTTTPPPGLTYLGTYTIQANDTLASISVSVGRGVCALARANRMADVELMPRVGMEMLVPANDSIVNDTSCLLKEPTSTLPCIYGGPHVYTVVAGDTLAKVAKKLNLDVSALGNSTGPPPPGASSSSSPSVSVDTPLQVGRGLKIPQCSPSACQVQPYRFVYGTYVDLAASFNTTVGQILAFNPTYSFSAATDVDKAPVITLPNNCRPLSTNITVIS</sequence>
<evidence type="ECO:0000259" key="3">
    <source>
        <dbReference type="PROSITE" id="PS51782"/>
    </source>
</evidence>
<protein>
    <recommendedName>
        <fullName evidence="3">LysM domain-containing protein</fullName>
    </recommendedName>
</protein>
<dbReference type="Gene3D" id="3.10.350.10">
    <property type="entry name" value="LysM domain"/>
    <property type="match status" value="2"/>
</dbReference>
<evidence type="ECO:0000313" key="4">
    <source>
        <dbReference type="EMBL" id="KAL1896052.1"/>
    </source>
</evidence>
<keyword evidence="5" id="KW-1185">Reference proteome</keyword>
<dbReference type="SUPFAM" id="SSF54106">
    <property type="entry name" value="LysM domain"/>
    <property type="match status" value="1"/>
</dbReference>
<name>A0ABR3Z7A4_9PEZI</name>
<dbReference type="PROSITE" id="PS51782">
    <property type="entry name" value="LYSM"/>
    <property type="match status" value="1"/>
</dbReference>
<feature type="signal peptide" evidence="2">
    <location>
        <begin position="1"/>
        <end position="16"/>
    </location>
</feature>
<comment type="caution">
    <text evidence="4">The sequence shown here is derived from an EMBL/GenBank/DDBJ whole genome shotgun (WGS) entry which is preliminary data.</text>
</comment>
<reference evidence="4 5" key="1">
    <citation type="journal article" date="2024" name="IMA Fungus">
        <title>IMA Genome - F19 : A genome assembly and annotation guide to empower mycologists, including annotated draft genome sequences of Ceratocystis pirilliformis, Diaporthe australafricana, Fusarium ophioides, Paecilomyces lecythidis, and Sporothrix stenoceras.</title>
        <authorList>
            <person name="Aylward J."/>
            <person name="Wilson A.M."/>
            <person name="Visagie C.M."/>
            <person name="Spraker J."/>
            <person name="Barnes I."/>
            <person name="Buitendag C."/>
            <person name="Ceriani C."/>
            <person name="Del Mar Angel L."/>
            <person name="du Plessis D."/>
            <person name="Fuchs T."/>
            <person name="Gasser K."/>
            <person name="Kramer D."/>
            <person name="Li W."/>
            <person name="Munsamy K."/>
            <person name="Piso A."/>
            <person name="Price J.L."/>
            <person name="Sonnekus B."/>
            <person name="Thomas C."/>
            <person name="van der Nest A."/>
            <person name="van Dijk A."/>
            <person name="van Heerden A."/>
            <person name="van Vuuren N."/>
            <person name="Yilmaz N."/>
            <person name="Duong T.A."/>
            <person name="van der Merwe N.A."/>
            <person name="Wingfield M.J."/>
            <person name="Wingfield B.D."/>
        </authorList>
    </citation>
    <scope>NUCLEOTIDE SEQUENCE [LARGE SCALE GENOMIC DNA]</scope>
    <source>
        <strain evidence="4 5">CMW 5346</strain>
    </source>
</reference>
<dbReference type="Pfam" id="PF01476">
    <property type="entry name" value="LysM"/>
    <property type="match status" value="2"/>
</dbReference>
<dbReference type="InterPro" id="IPR036779">
    <property type="entry name" value="LysM_dom_sf"/>
</dbReference>
<keyword evidence="2" id="KW-0732">Signal</keyword>
<gene>
    <name evidence="4" type="ORF">Sste5346_004791</name>
</gene>
<dbReference type="EMBL" id="JAWCUI010000024">
    <property type="protein sequence ID" value="KAL1896052.1"/>
    <property type="molecule type" value="Genomic_DNA"/>
</dbReference>
<evidence type="ECO:0000256" key="1">
    <source>
        <dbReference type="SAM" id="MobiDB-lite"/>
    </source>
</evidence>
<feature type="domain" description="LysM" evidence="3">
    <location>
        <begin position="30"/>
        <end position="75"/>
    </location>
</feature>
<organism evidence="4 5">
    <name type="scientific">Sporothrix stenoceras</name>
    <dbReference type="NCBI Taxonomy" id="5173"/>
    <lineage>
        <taxon>Eukaryota</taxon>
        <taxon>Fungi</taxon>
        <taxon>Dikarya</taxon>
        <taxon>Ascomycota</taxon>
        <taxon>Pezizomycotina</taxon>
        <taxon>Sordariomycetes</taxon>
        <taxon>Sordariomycetidae</taxon>
        <taxon>Ophiostomatales</taxon>
        <taxon>Ophiostomataceae</taxon>
        <taxon>Sporothrix</taxon>
    </lineage>
</organism>
<proteinExistence type="predicted"/>